<organism evidence="1">
    <name type="scientific">bioreactor metagenome</name>
    <dbReference type="NCBI Taxonomy" id="1076179"/>
    <lineage>
        <taxon>unclassified sequences</taxon>
        <taxon>metagenomes</taxon>
        <taxon>ecological metagenomes</taxon>
    </lineage>
</organism>
<dbReference type="InterPro" id="IPR028082">
    <property type="entry name" value="Peripla_BP_I"/>
</dbReference>
<dbReference type="Gene3D" id="3.40.50.2300">
    <property type="match status" value="1"/>
</dbReference>
<gene>
    <name evidence="1" type="ORF">SDC9_182889</name>
</gene>
<dbReference type="AlphaFoldDB" id="A0A645H8M7"/>
<comment type="caution">
    <text evidence="1">The sequence shown here is derived from an EMBL/GenBank/DDBJ whole genome shotgun (WGS) entry which is preliminary data.</text>
</comment>
<name>A0A645H8M7_9ZZZZ</name>
<accession>A0A645H8M7</accession>
<reference evidence="1" key="1">
    <citation type="submission" date="2019-08" db="EMBL/GenBank/DDBJ databases">
        <authorList>
            <person name="Kucharzyk K."/>
            <person name="Murdoch R.W."/>
            <person name="Higgins S."/>
            <person name="Loffler F."/>
        </authorList>
    </citation>
    <scope>NUCLEOTIDE SEQUENCE</scope>
</reference>
<dbReference type="SUPFAM" id="SSF53822">
    <property type="entry name" value="Periplasmic binding protein-like I"/>
    <property type="match status" value="1"/>
</dbReference>
<proteinExistence type="predicted"/>
<sequence length="66" mass="7119">MLAKAIESIGGGEITRESIKDALKATTYDGMAGTVKFDENGGGIRQFLILGVENGKYVVEKDYGYE</sequence>
<evidence type="ECO:0008006" key="2">
    <source>
        <dbReference type="Google" id="ProtNLM"/>
    </source>
</evidence>
<evidence type="ECO:0000313" key="1">
    <source>
        <dbReference type="EMBL" id="MPN35391.1"/>
    </source>
</evidence>
<protein>
    <recommendedName>
        <fullName evidence="2">Leucine-binding protein domain-containing protein</fullName>
    </recommendedName>
</protein>
<dbReference type="EMBL" id="VSSQ01088940">
    <property type="protein sequence ID" value="MPN35391.1"/>
    <property type="molecule type" value="Genomic_DNA"/>
</dbReference>